<evidence type="ECO:0000259" key="3">
    <source>
        <dbReference type="PROSITE" id="PS50048"/>
    </source>
</evidence>
<dbReference type="PROSITE" id="PS50048">
    <property type="entry name" value="ZN2_CY6_FUNGAL_2"/>
    <property type="match status" value="1"/>
</dbReference>
<dbReference type="InterPro" id="IPR021858">
    <property type="entry name" value="Fun_TF"/>
</dbReference>
<dbReference type="GO" id="GO:0008270">
    <property type="term" value="F:zinc ion binding"/>
    <property type="evidence" value="ECO:0007669"/>
    <property type="project" value="InterPro"/>
</dbReference>
<dbReference type="PROSITE" id="PS00463">
    <property type="entry name" value="ZN2_CY6_FUNGAL_1"/>
    <property type="match status" value="1"/>
</dbReference>
<keyword evidence="5" id="KW-1185">Reference proteome</keyword>
<dbReference type="Proteomes" id="UP000554235">
    <property type="component" value="Unassembled WGS sequence"/>
</dbReference>
<dbReference type="SMART" id="SM00066">
    <property type="entry name" value="GAL4"/>
    <property type="match status" value="1"/>
</dbReference>
<dbReference type="PANTHER" id="PTHR37534:SF51">
    <property type="entry name" value="ACRIFLAVINE SENSITIVITY CONTROL PROTEIN ACR-2"/>
    <property type="match status" value="1"/>
</dbReference>
<dbReference type="GO" id="GO:0005634">
    <property type="term" value="C:nucleus"/>
    <property type="evidence" value="ECO:0007669"/>
    <property type="project" value="UniProtKB-SubCell"/>
</dbReference>
<dbReference type="EMBL" id="JAADYS010000225">
    <property type="protein sequence ID" value="KAF4471319.1"/>
    <property type="molecule type" value="Genomic_DNA"/>
</dbReference>
<dbReference type="OrthoDB" id="5380854at2759"/>
<evidence type="ECO:0000256" key="1">
    <source>
        <dbReference type="ARBA" id="ARBA00004123"/>
    </source>
</evidence>
<comment type="caution">
    <text evidence="4">The sequence shown here is derived from an EMBL/GenBank/DDBJ whole genome shotgun (WGS) entry which is preliminary data.</text>
</comment>
<dbReference type="GO" id="GO:0045944">
    <property type="term" value="P:positive regulation of transcription by RNA polymerase II"/>
    <property type="evidence" value="ECO:0007669"/>
    <property type="project" value="TreeGrafter"/>
</dbReference>
<dbReference type="InterPro" id="IPR001138">
    <property type="entry name" value="Zn2Cys6_DnaBD"/>
</dbReference>
<organism evidence="4 5">
    <name type="scientific">Fusarium albosuccineum</name>
    <dbReference type="NCBI Taxonomy" id="1237068"/>
    <lineage>
        <taxon>Eukaryota</taxon>
        <taxon>Fungi</taxon>
        <taxon>Dikarya</taxon>
        <taxon>Ascomycota</taxon>
        <taxon>Pezizomycotina</taxon>
        <taxon>Sordariomycetes</taxon>
        <taxon>Hypocreomycetidae</taxon>
        <taxon>Hypocreales</taxon>
        <taxon>Nectriaceae</taxon>
        <taxon>Fusarium</taxon>
        <taxon>Fusarium decemcellulare species complex</taxon>
    </lineage>
</organism>
<dbReference type="GO" id="GO:0000976">
    <property type="term" value="F:transcription cis-regulatory region binding"/>
    <property type="evidence" value="ECO:0007669"/>
    <property type="project" value="TreeGrafter"/>
</dbReference>
<dbReference type="AlphaFoldDB" id="A0A8H4LP16"/>
<keyword evidence="2" id="KW-0539">Nucleus</keyword>
<sequence length="529" mass="59092">MSESPPAATTIIKENVSPHQVAKKACHSCRRARLRCDRSYPHCTKCSSRGVECLGYGRLFLWTGAVATRGKLAGQSSSAAVCRLPKQDEMGSFNTQGFDPAAWGLLAPNDNQVFYPNSPNPWQTSAPWTLVDPLFQDMPHSQRGYLNYFSSRVCQDLVAHDRGDNNPFRSLLLLTNTHKFLQQVIVAVSAAHMCNLARPWLSPDSFARKEPPKRLLMDALVAKQKALQMMPYALQNIDSIGADVVLATVLFLVNVELVESGWQSWRPHLEAAKKLLNMIQPYAAFDETLKDYIISDCYIYCTLSLSFNPTTPGIQTSFFAPSQVHSTLSRATNHFFCCPAEVMDILGEAAQLLNTGANEEISEEMMVSAFATLLKRAQNVDVYTWAHNGIPASDTAAIQSRFQTGSAHRLATCLYIIQSTPSLTARVPDEVCQTLIRNIFETLEPIPDDDPNLKATGWPTFIYGTTVTTPDRRAWVMDRLKKLVAVCPWGFLYSAIDTLQILWGLDAEERQTNNWVRTLKDLNVDFLMV</sequence>
<reference evidence="4 5" key="1">
    <citation type="submission" date="2020-01" db="EMBL/GenBank/DDBJ databases">
        <title>Identification and distribution of gene clusters putatively required for synthesis of sphingolipid metabolism inhibitors in phylogenetically diverse species of the filamentous fungus Fusarium.</title>
        <authorList>
            <person name="Kim H.-S."/>
            <person name="Busman M."/>
            <person name="Brown D.W."/>
            <person name="Divon H."/>
            <person name="Uhlig S."/>
            <person name="Proctor R.H."/>
        </authorList>
    </citation>
    <scope>NUCLEOTIDE SEQUENCE [LARGE SCALE GENOMIC DNA]</scope>
    <source>
        <strain evidence="4 5">NRRL 20459</strain>
    </source>
</reference>
<evidence type="ECO:0000313" key="5">
    <source>
        <dbReference type="Proteomes" id="UP000554235"/>
    </source>
</evidence>
<dbReference type="CDD" id="cd00067">
    <property type="entry name" value="GAL4"/>
    <property type="match status" value="1"/>
</dbReference>
<dbReference type="Pfam" id="PF00172">
    <property type="entry name" value="Zn_clus"/>
    <property type="match status" value="1"/>
</dbReference>
<evidence type="ECO:0000313" key="4">
    <source>
        <dbReference type="EMBL" id="KAF4471319.1"/>
    </source>
</evidence>
<protein>
    <submittedName>
        <fullName evidence="4">Acriflavine sensitivity control acr-2</fullName>
    </submittedName>
</protein>
<evidence type="ECO:0000256" key="2">
    <source>
        <dbReference type="ARBA" id="ARBA00023242"/>
    </source>
</evidence>
<dbReference type="SUPFAM" id="SSF57701">
    <property type="entry name" value="Zn2/Cys6 DNA-binding domain"/>
    <property type="match status" value="1"/>
</dbReference>
<dbReference type="Pfam" id="PF11951">
    <property type="entry name" value="Fungal_trans_2"/>
    <property type="match status" value="1"/>
</dbReference>
<comment type="subcellular location">
    <subcellularLocation>
        <location evidence="1">Nucleus</location>
    </subcellularLocation>
</comment>
<feature type="domain" description="Zn(2)-C6 fungal-type" evidence="3">
    <location>
        <begin position="25"/>
        <end position="53"/>
    </location>
</feature>
<dbReference type="PANTHER" id="PTHR37534">
    <property type="entry name" value="TRANSCRIPTIONAL ACTIVATOR PROTEIN UGA3"/>
    <property type="match status" value="1"/>
</dbReference>
<name>A0A8H4LP16_9HYPO</name>
<accession>A0A8H4LP16</accession>
<proteinExistence type="predicted"/>
<dbReference type="GO" id="GO:0000981">
    <property type="term" value="F:DNA-binding transcription factor activity, RNA polymerase II-specific"/>
    <property type="evidence" value="ECO:0007669"/>
    <property type="project" value="InterPro"/>
</dbReference>
<dbReference type="Gene3D" id="4.10.240.10">
    <property type="entry name" value="Zn(2)-C6 fungal-type DNA-binding domain"/>
    <property type="match status" value="1"/>
</dbReference>
<gene>
    <name evidence="4" type="ORF">FALBO_1779</name>
</gene>
<dbReference type="InterPro" id="IPR036864">
    <property type="entry name" value="Zn2-C6_fun-type_DNA-bd_sf"/>
</dbReference>